<dbReference type="Proteomes" id="UP000282460">
    <property type="component" value="Unassembled WGS sequence"/>
</dbReference>
<accession>A0A3L7J537</accession>
<evidence type="ECO:0000313" key="3">
    <source>
        <dbReference type="EMBL" id="RLQ85737.1"/>
    </source>
</evidence>
<feature type="compositionally biased region" description="Basic and acidic residues" evidence="1">
    <location>
        <begin position="366"/>
        <end position="377"/>
    </location>
</feature>
<evidence type="ECO:0000259" key="2">
    <source>
        <dbReference type="Pfam" id="PF01636"/>
    </source>
</evidence>
<feature type="compositionally biased region" description="Basic and acidic residues" evidence="1">
    <location>
        <begin position="438"/>
        <end position="447"/>
    </location>
</feature>
<dbReference type="OrthoDB" id="3239865at2"/>
<gene>
    <name evidence="3" type="ORF">D9V28_02390</name>
</gene>
<feature type="compositionally biased region" description="Polar residues" evidence="1">
    <location>
        <begin position="330"/>
        <end position="344"/>
    </location>
</feature>
<dbReference type="EMBL" id="RCWJ01000001">
    <property type="protein sequence ID" value="RLQ85737.1"/>
    <property type="molecule type" value="Genomic_DNA"/>
</dbReference>
<comment type="caution">
    <text evidence="3">The sequence shown here is derived from an EMBL/GenBank/DDBJ whole genome shotgun (WGS) entry which is preliminary data.</text>
</comment>
<dbReference type="Gene3D" id="3.90.1200.10">
    <property type="match status" value="1"/>
</dbReference>
<feature type="region of interest" description="Disordered" evidence="1">
    <location>
        <begin position="330"/>
        <end position="383"/>
    </location>
</feature>
<evidence type="ECO:0000313" key="4">
    <source>
        <dbReference type="Proteomes" id="UP000282460"/>
    </source>
</evidence>
<sequence>MARSHLTLAALATSAVADLQLVGSGPFGHGQTGDFDSALLRTADDRELVIRVPANEQSASDQSVELIALQAMTAGIRSRLPFEVPNVKGQVSVRGTRAVVYDYLPGYNVEAANIPAGDGVASSIGAAIAAIHSLPGSFVAEVGLPSLTAADCRTEARNIIERSSATRLLPAAVKQRWTDAAADEALWQFQPTVINGSLNAESFVITDHEVGPIVTGVIGWGSLRVGDPARDLHWLSGAGDAADSVLAAYRLSAARHPDRLVSQRSMLHAELELARWLLHGVDTRDQQVIDDAVSLLDGLVDHVLGDLMHPLSPQTGPIMAVADVEEMLSRTPQTRGTSAAQSSGIAMETDSYDRSELEEALAAEDSNGRPRNDEKSRLSNTDAIETGPIDLVGVEKASVGNAGAERAAAAARAADGASGESRDSHSSMDAPSTNARSTDARSTDARSTDTSSTDAYTAELDFSTLEAAESGEITPLTQRRPSSSAE</sequence>
<keyword evidence="3" id="KW-0808">Transferase</keyword>
<feature type="domain" description="Aminoglycoside phosphotransferase" evidence="2">
    <location>
        <begin position="38"/>
        <end position="253"/>
    </location>
</feature>
<proteinExistence type="predicted"/>
<dbReference type="AlphaFoldDB" id="A0A3L7J537"/>
<dbReference type="SUPFAM" id="SSF56112">
    <property type="entry name" value="Protein kinase-like (PK-like)"/>
    <property type="match status" value="1"/>
</dbReference>
<keyword evidence="4" id="KW-1185">Reference proteome</keyword>
<name>A0A3L7J537_9MICO</name>
<dbReference type="InterPro" id="IPR002575">
    <property type="entry name" value="Aminoglycoside_PTrfase"/>
</dbReference>
<reference evidence="3 4" key="1">
    <citation type="submission" date="2018-10" db="EMBL/GenBank/DDBJ databases">
        <authorList>
            <person name="Li J."/>
        </authorList>
    </citation>
    <scope>NUCLEOTIDE SEQUENCE [LARGE SCALE GENOMIC DNA]</scope>
    <source>
        <strain evidence="3 4">ZD1-4</strain>
    </source>
</reference>
<dbReference type="GO" id="GO:0016740">
    <property type="term" value="F:transferase activity"/>
    <property type="evidence" value="ECO:0007669"/>
    <property type="project" value="UniProtKB-KW"/>
</dbReference>
<evidence type="ECO:0000256" key="1">
    <source>
        <dbReference type="SAM" id="MobiDB-lite"/>
    </source>
</evidence>
<feature type="region of interest" description="Disordered" evidence="1">
    <location>
        <begin position="410"/>
        <end position="486"/>
    </location>
</feature>
<feature type="compositionally biased region" description="Low complexity" evidence="1">
    <location>
        <begin position="410"/>
        <end position="419"/>
    </location>
</feature>
<protein>
    <submittedName>
        <fullName evidence="3">Macrolide 2'-phosphotransferase</fullName>
    </submittedName>
</protein>
<organism evidence="3 4">
    <name type="scientific">Mycetocola zhadangensis</name>
    <dbReference type="NCBI Taxonomy" id="1164595"/>
    <lineage>
        <taxon>Bacteria</taxon>
        <taxon>Bacillati</taxon>
        <taxon>Actinomycetota</taxon>
        <taxon>Actinomycetes</taxon>
        <taxon>Micrococcales</taxon>
        <taxon>Microbacteriaceae</taxon>
        <taxon>Mycetocola</taxon>
    </lineage>
</organism>
<dbReference type="Pfam" id="PF01636">
    <property type="entry name" value="APH"/>
    <property type="match status" value="1"/>
</dbReference>
<feature type="compositionally biased region" description="Polar residues" evidence="1">
    <location>
        <begin position="475"/>
        <end position="486"/>
    </location>
</feature>
<dbReference type="InterPro" id="IPR011009">
    <property type="entry name" value="Kinase-like_dom_sf"/>
</dbReference>